<feature type="signal peptide" evidence="1">
    <location>
        <begin position="1"/>
        <end position="28"/>
    </location>
</feature>
<dbReference type="InterPro" id="IPR036452">
    <property type="entry name" value="Ribo_hydro-like"/>
</dbReference>
<feature type="domain" description="Cellulose-binding Sde182 C-terminal" evidence="3">
    <location>
        <begin position="412"/>
        <end position="493"/>
    </location>
</feature>
<dbReference type="RefSeq" id="WP_012376024.1">
    <property type="nucleotide sequence ID" value="NC_010571.1"/>
</dbReference>
<dbReference type="Gene3D" id="2.60.40.10">
    <property type="entry name" value="Immunoglobulins"/>
    <property type="match status" value="1"/>
</dbReference>
<accession>B1ZN44</accession>
<dbReference type="InterPro" id="IPR013783">
    <property type="entry name" value="Ig-like_fold"/>
</dbReference>
<dbReference type="EMBL" id="CP001032">
    <property type="protein sequence ID" value="ACB76495.1"/>
    <property type="molecule type" value="Genomic_DNA"/>
</dbReference>
<dbReference type="KEGG" id="ote:Oter_3215"/>
<evidence type="ECO:0008006" key="6">
    <source>
        <dbReference type="Google" id="ProtNLM"/>
    </source>
</evidence>
<dbReference type="HOGENOM" id="CLU_029266_0_0_0"/>
<evidence type="ECO:0000259" key="3">
    <source>
        <dbReference type="Pfam" id="PF21027"/>
    </source>
</evidence>
<evidence type="ECO:0000313" key="4">
    <source>
        <dbReference type="EMBL" id="ACB76495.1"/>
    </source>
</evidence>
<keyword evidence="1" id="KW-0732">Signal</keyword>
<sequence>MAHLIRYRRLSLLCAVCLTLWHPLRSSATESAEGSPPDAALGPRQRLLVLTDIEADPDDSQSLVRLLLYSNQIDFEGLVATTSVHQRDAVHPESIRRILAAYGRVRDQLLRHEPGYPAVEHLQSLVSTGQPQAGLGAVGPGKDSPGSNAIIAALRSLDPRPLWISVWGGVNTLAQALHTIRATASPEEARRLIAKLRVYTISDQDNAGHWIRREFPDLFYIVSPGGYGASIWIAITAPIEGIDNTTISNPWLRQHIQQSHGPLGAAYPDVAYGMEGDTPSFLPLIPNGLSVPDHPEWGSWGGRYELKIPDPATLDLGGFIGIPYEPETRPIWTNAIDAYTPSMPQEFQRATVPSMRTFRDARVTLWRWRDEFQRDFAARMDWTTKPYAEANHPPVPRLAHPDHFTVHSGDIFNLSALGTTDPDGDSLSYLWFHYPEVGGWTEEIKPDVRAPNIYWVPFKAPTVTEPRDAHFILKVTDKGSPPLTRYRRVIVTILPVSP</sequence>
<dbReference type="AlphaFoldDB" id="B1ZN44"/>
<evidence type="ECO:0000313" key="5">
    <source>
        <dbReference type="Proteomes" id="UP000007013"/>
    </source>
</evidence>
<evidence type="ECO:0000259" key="2">
    <source>
        <dbReference type="Pfam" id="PF07632"/>
    </source>
</evidence>
<protein>
    <recommendedName>
        <fullName evidence="6">DUF1593 domain-containing protein</fullName>
    </recommendedName>
</protein>
<dbReference type="GO" id="GO:0016799">
    <property type="term" value="F:hydrolase activity, hydrolyzing N-glycosyl compounds"/>
    <property type="evidence" value="ECO:0007669"/>
    <property type="project" value="InterPro"/>
</dbReference>
<feature type="chain" id="PRO_5002774342" description="DUF1593 domain-containing protein" evidence="1">
    <location>
        <begin position="29"/>
        <end position="498"/>
    </location>
</feature>
<reference evidence="4 5" key="1">
    <citation type="journal article" date="2011" name="J. Bacteriol.">
        <title>Genome sequence of the verrucomicrobium Opitutus terrae PB90-1, an abundant inhabitant of rice paddy soil ecosystems.</title>
        <authorList>
            <person name="van Passel M.W."/>
            <person name="Kant R."/>
            <person name="Palva A."/>
            <person name="Copeland A."/>
            <person name="Lucas S."/>
            <person name="Lapidus A."/>
            <person name="Glavina del Rio T."/>
            <person name="Pitluck S."/>
            <person name="Goltsman E."/>
            <person name="Clum A."/>
            <person name="Sun H."/>
            <person name="Schmutz J."/>
            <person name="Larimer F.W."/>
            <person name="Land M.L."/>
            <person name="Hauser L."/>
            <person name="Kyrpides N."/>
            <person name="Mikhailova N."/>
            <person name="Richardson P.P."/>
            <person name="Janssen P.H."/>
            <person name="de Vos W.M."/>
            <person name="Smidt H."/>
        </authorList>
    </citation>
    <scope>NUCLEOTIDE SEQUENCE [LARGE SCALE GENOMIC DNA]</scope>
    <source>
        <strain evidence="5">DSM 11246 / JCM 15787 / PB90-1</strain>
    </source>
</reference>
<dbReference type="STRING" id="452637.Oter_3215"/>
<feature type="domain" description="Cellulose-binding Sde182 nucleoside hydrolase-like" evidence="2">
    <location>
        <begin position="46"/>
        <end position="304"/>
    </location>
</feature>
<organism evidence="4 5">
    <name type="scientific">Opitutus terrae (strain DSM 11246 / JCM 15787 / PB90-1)</name>
    <dbReference type="NCBI Taxonomy" id="452637"/>
    <lineage>
        <taxon>Bacteria</taxon>
        <taxon>Pseudomonadati</taxon>
        <taxon>Verrucomicrobiota</taxon>
        <taxon>Opitutia</taxon>
        <taxon>Opitutales</taxon>
        <taxon>Opitutaceae</taxon>
        <taxon>Opitutus</taxon>
    </lineage>
</organism>
<dbReference type="eggNOG" id="COG5297">
    <property type="taxonomic scope" value="Bacteria"/>
</dbReference>
<dbReference type="SUPFAM" id="SSF53590">
    <property type="entry name" value="Nucleoside hydrolase"/>
    <property type="match status" value="1"/>
</dbReference>
<dbReference type="InterPro" id="IPR048527">
    <property type="entry name" value="Sde182_C"/>
</dbReference>
<dbReference type="InterPro" id="IPR011483">
    <property type="entry name" value="Sde182_NH-like"/>
</dbReference>
<name>B1ZN44_OPITP</name>
<gene>
    <name evidence="4" type="ordered locus">Oter_3215</name>
</gene>
<dbReference type="Pfam" id="PF21027">
    <property type="entry name" value="Sde0182_C"/>
    <property type="match status" value="1"/>
</dbReference>
<dbReference type="Gene3D" id="3.90.245.10">
    <property type="entry name" value="Ribonucleoside hydrolase-like"/>
    <property type="match status" value="1"/>
</dbReference>
<dbReference type="Proteomes" id="UP000007013">
    <property type="component" value="Chromosome"/>
</dbReference>
<dbReference type="OrthoDB" id="253051at2"/>
<evidence type="ECO:0000256" key="1">
    <source>
        <dbReference type="SAM" id="SignalP"/>
    </source>
</evidence>
<keyword evidence="5" id="KW-1185">Reference proteome</keyword>
<proteinExistence type="predicted"/>
<dbReference type="Pfam" id="PF07632">
    <property type="entry name" value="Sde182_NH-like"/>
    <property type="match status" value="1"/>
</dbReference>